<evidence type="ECO:0000313" key="1">
    <source>
        <dbReference type="EMBL" id="KAB7726658.1"/>
    </source>
</evidence>
<dbReference type="EMBL" id="WELI01000014">
    <property type="protein sequence ID" value="KAB7726658.1"/>
    <property type="molecule type" value="Genomic_DNA"/>
</dbReference>
<gene>
    <name evidence="1" type="ORF">F5984_23815</name>
</gene>
<dbReference type="AlphaFoldDB" id="A0A7J5TSY8"/>
<keyword evidence="2" id="KW-1185">Reference proteome</keyword>
<evidence type="ECO:0000313" key="2">
    <source>
        <dbReference type="Proteomes" id="UP000488299"/>
    </source>
</evidence>
<organism evidence="1 2">
    <name type="scientific">Rudanella paleaurantiibacter</name>
    <dbReference type="NCBI Taxonomy" id="2614655"/>
    <lineage>
        <taxon>Bacteria</taxon>
        <taxon>Pseudomonadati</taxon>
        <taxon>Bacteroidota</taxon>
        <taxon>Cytophagia</taxon>
        <taxon>Cytophagales</taxon>
        <taxon>Cytophagaceae</taxon>
        <taxon>Rudanella</taxon>
    </lineage>
</organism>
<dbReference type="RefSeq" id="WP_152126731.1">
    <property type="nucleotide sequence ID" value="NZ_WELI01000014.1"/>
</dbReference>
<proteinExistence type="predicted"/>
<reference evidence="1 2" key="1">
    <citation type="submission" date="2019-10" db="EMBL/GenBank/DDBJ databases">
        <title>Rudanella paleaurantiibacter sp. nov., isolated from sludge.</title>
        <authorList>
            <person name="Xu S.Q."/>
        </authorList>
    </citation>
    <scope>NUCLEOTIDE SEQUENCE [LARGE SCALE GENOMIC DNA]</scope>
    <source>
        <strain evidence="1 2">HX-22-17</strain>
    </source>
</reference>
<comment type="caution">
    <text evidence="1">The sequence shown here is derived from an EMBL/GenBank/DDBJ whole genome shotgun (WGS) entry which is preliminary data.</text>
</comment>
<protein>
    <submittedName>
        <fullName evidence="1">Uncharacterized protein</fullName>
    </submittedName>
</protein>
<sequence>MESHILEYRSAAFEVCQCQIEVCRTMNVVIATETPDGIEVTENVETIANEVVRQFDLNPHGLFFIERCYPETPFENASLVEFCLDEGAELRNPKRFDLPPSVLAKIKGVGVGPHYDRFNTVVTVDDDELPAIGC</sequence>
<accession>A0A7J5TSY8</accession>
<name>A0A7J5TSY8_9BACT</name>
<dbReference type="Proteomes" id="UP000488299">
    <property type="component" value="Unassembled WGS sequence"/>
</dbReference>